<evidence type="ECO:0000313" key="2">
    <source>
        <dbReference type="Proteomes" id="UP000405357"/>
    </source>
</evidence>
<gene>
    <name evidence="1" type="ORF">PSO31014_04280</name>
</gene>
<evidence type="ECO:0000313" key="1">
    <source>
        <dbReference type="EMBL" id="VVE44004.1"/>
    </source>
</evidence>
<name>A0ABY6W9T1_9BURK</name>
<keyword evidence="2" id="KW-1185">Reference proteome</keyword>
<accession>A0ABY6W9T1</accession>
<organism evidence="1 2">
    <name type="scientific">Pandoraea soli</name>
    <dbReference type="NCBI Taxonomy" id="2508293"/>
    <lineage>
        <taxon>Bacteria</taxon>
        <taxon>Pseudomonadati</taxon>
        <taxon>Pseudomonadota</taxon>
        <taxon>Betaproteobacteria</taxon>
        <taxon>Burkholderiales</taxon>
        <taxon>Burkholderiaceae</taxon>
        <taxon>Pandoraea</taxon>
    </lineage>
</organism>
<reference evidence="1 2" key="1">
    <citation type="submission" date="2019-08" db="EMBL/GenBank/DDBJ databases">
        <authorList>
            <person name="Peeters C."/>
        </authorList>
    </citation>
    <scope>NUCLEOTIDE SEQUENCE [LARGE SCALE GENOMIC DNA]</scope>
    <source>
        <strain evidence="1 2">LMG 31014</strain>
    </source>
</reference>
<proteinExistence type="predicted"/>
<comment type="caution">
    <text evidence="1">The sequence shown here is derived from an EMBL/GenBank/DDBJ whole genome shotgun (WGS) entry which is preliminary data.</text>
</comment>
<dbReference type="EMBL" id="CABPSG010000023">
    <property type="protein sequence ID" value="VVE44004.1"/>
    <property type="molecule type" value="Genomic_DNA"/>
</dbReference>
<dbReference type="Proteomes" id="UP000405357">
    <property type="component" value="Unassembled WGS sequence"/>
</dbReference>
<sequence>MVWIDRDFHGLKTEALNHISHSVESRPFNCDGVARPSQNLQAKHRCVERATRHNNLFDWDRNTCDNVAQGDLATQIRFYLSRRQGVPGTRHPPNCCSQSARNPAKRKQLGTWLGRAKPRVGASTLSPHEADSQAVTTRVLNTALRNKG</sequence>
<protein>
    <submittedName>
        <fullName evidence="1">Uncharacterized protein</fullName>
    </submittedName>
</protein>